<name>A0AC61REI5_9BACT</name>
<accession>A0AC61REI5</accession>
<gene>
    <name evidence="1" type="ORF">E5331_10055</name>
</gene>
<keyword evidence="2" id="KW-1185">Reference proteome</keyword>
<evidence type="ECO:0000313" key="2">
    <source>
        <dbReference type="Proteomes" id="UP000306319"/>
    </source>
</evidence>
<sequence>MKTDNIELLLSELDKQQLADFIRKECVNDVQFRERFLALGAGTLFKPNPNTYTSRVEDLIEDYGGRDGYIEYHDTFDFNREVSRIFDEADEAIKNQQWEVVIAILTGVGAVGEDILNCGDDSAGELGAIVSECFEKWHQLCDKESLPNDIKNQIFELALQRFNEKDLKGWDWWWDWIEMAVQLADTPEKKSHVVKALDEIKPDGDDWSARYSSQTAQKYKLKIISKQSTPEEQRQFMYDNAGNPDFRKRLLQMAWDEENYDEVLRLANEGVNHDAKWTGLVSDWHKWEYKVYCKIGNNANAIQLARYFFFRGYGWEEKEFSKENMYSQMKTLTPCGQWGKYVETLISEANGKKDYIRLLFIYTQEKMWDKYMEYLRRNPYVRNIDDAPEEVIALNKDEIISIYTAAVRHYFKQASDRNSYREGVGLLRNLIKYGGKSEADKIVIEQKSRTPRRPALIDELSKL</sequence>
<dbReference type="Proteomes" id="UP000306319">
    <property type="component" value="Unassembled WGS sequence"/>
</dbReference>
<reference evidence="1" key="1">
    <citation type="submission" date="2019-04" db="EMBL/GenBank/DDBJ databases">
        <title>Microbes associate with the intestines of laboratory mice.</title>
        <authorList>
            <person name="Navarre W."/>
            <person name="Wong E."/>
            <person name="Huang K."/>
            <person name="Tropini C."/>
            <person name="Ng K."/>
            <person name="Yu B."/>
        </authorList>
    </citation>
    <scope>NUCLEOTIDE SEQUENCE</scope>
    <source>
        <strain evidence="1">NM04_E33</strain>
    </source>
</reference>
<dbReference type="EMBL" id="SRYB01000013">
    <property type="protein sequence ID" value="TGY78429.1"/>
    <property type="molecule type" value="Genomic_DNA"/>
</dbReference>
<proteinExistence type="predicted"/>
<protein>
    <submittedName>
        <fullName evidence="1">Uncharacterized protein</fullName>
    </submittedName>
</protein>
<comment type="caution">
    <text evidence="1">The sequence shown here is derived from an EMBL/GenBank/DDBJ whole genome shotgun (WGS) entry which is preliminary data.</text>
</comment>
<evidence type="ECO:0000313" key="1">
    <source>
        <dbReference type="EMBL" id="TGY78429.1"/>
    </source>
</evidence>
<organism evidence="1 2">
    <name type="scientific">Lepagella muris</name>
    <dbReference type="NCBI Taxonomy" id="3032870"/>
    <lineage>
        <taxon>Bacteria</taxon>
        <taxon>Pseudomonadati</taxon>
        <taxon>Bacteroidota</taxon>
        <taxon>Bacteroidia</taxon>
        <taxon>Bacteroidales</taxon>
        <taxon>Muribaculaceae</taxon>
        <taxon>Lepagella</taxon>
    </lineage>
</organism>